<comment type="caution">
    <text evidence="1">The sequence shown here is derived from an EMBL/GenBank/DDBJ whole genome shotgun (WGS) entry which is preliminary data.</text>
</comment>
<dbReference type="EMBL" id="JAKROA010000001">
    <property type="protein sequence ID" value="KAL5112922.1"/>
    <property type="molecule type" value="Genomic_DNA"/>
</dbReference>
<keyword evidence="2" id="KW-1185">Reference proteome</keyword>
<accession>A0ABR4QTN5</accession>
<gene>
    <name evidence="1" type="ORF">TcWFU_009379</name>
</gene>
<organism evidence="1 2">
    <name type="scientific">Taenia crassiceps</name>
    <dbReference type="NCBI Taxonomy" id="6207"/>
    <lineage>
        <taxon>Eukaryota</taxon>
        <taxon>Metazoa</taxon>
        <taxon>Spiralia</taxon>
        <taxon>Lophotrochozoa</taxon>
        <taxon>Platyhelminthes</taxon>
        <taxon>Cestoda</taxon>
        <taxon>Eucestoda</taxon>
        <taxon>Cyclophyllidea</taxon>
        <taxon>Taeniidae</taxon>
        <taxon>Taenia</taxon>
    </lineage>
</organism>
<reference evidence="1 2" key="1">
    <citation type="journal article" date="2022" name="Front. Cell. Infect. Microbiol.">
        <title>The Genomes of Two Strains of Taenia crassiceps the Animal Model for the Study of Human Cysticercosis.</title>
        <authorList>
            <person name="Bobes R.J."/>
            <person name="Estrada K."/>
            <person name="Rios-Valencia D.G."/>
            <person name="Calderon-Gallegos A."/>
            <person name="de la Torre P."/>
            <person name="Carrero J.C."/>
            <person name="Sanchez-Flores A."/>
            <person name="Laclette J.P."/>
        </authorList>
    </citation>
    <scope>NUCLEOTIDE SEQUENCE [LARGE SCALE GENOMIC DNA]</scope>
    <source>
        <strain evidence="1">WFUcys</strain>
    </source>
</reference>
<evidence type="ECO:0000313" key="2">
    <source>
        <dbReference type="Proteomes" id="UP001651158"/>
    </source>
</evidence>
<name>A0ABR4QTN5_9CEST</name>
<protein>
    <submittedName>
        <fullName evidence="1">Uncharacterized protein</fullName>
    </submittedName>
</protein>
<proteinExistence type="predicted"/>
<dbReference type="Proteomes" id="UP001651158">
    <property type="component" value="Unassembled WGS sequence"/>
</dbReference>
<sequence length="72" mass="8318">MGGKDACNRVYRGVTHGAKSYNSLITVVIHNAVKRPLFRKSKFPFKVTHLSLCYNYQLVCQNCFAYLFRVED</sequence>
<evidence type="ECO:0000313" key="1">
    <source>
        <dbReference type="EMBL" id="KAL5112922.1"/>
    </source>
</evidence>